<evidence type="ECO:0000256" key="9">
    <source>
        <dbReference type="ARBA" id="ARBA00023027"/>
    </source>
</evidence>
<sequence>MTGAKLAMRIGILGGTFDPIHFGHIRPVLEIKSQLNLDSVWLMPNHIPPHKKSTVVSTEQRLAMVDLVCQQYSEFELCDIEARRSGPSYLLTTLKELHKLYPTHEFFFLIGTDSLVSLPTWHQWQSLFNLCHFVVSTRNGWQLTSDMPIFKEYEQRLTRMDQHKSQKSGLIFQVNITPQAYSSTHIRQQLALGLSPTEAVPSQVLKFIAEKNLYQTPA</sequence>
<keyword evidence="14" id="KW-1185">Reference proteome</keyword>
<keyword evidence="8 11" id="KW-0067">ATP-binding</keyword>
<dbReference type="AlphaFoldDB" id="A9DLP9"/>
<dbReference type="EC" id="2.7.7.18" evidence="11"/>
<evidence type="ECO:0000256" key="2">
    <source>
        <dbReference type="ARBA" id="ARBA00005019"/>
    </source>
</evidence>
<dbReference type="GO" id="GO:0005524">
    <property type="term" value="F:ATP binding"/>
    <property type="evidence" value="ECO:0007669"/>
    <property type="project" value="UniProtKB-KW"/>
</dbReference>
<evidence type="ECO:0000256" key="10">
    <source>
        <dbReference type="ARBA" id="ARBA00048721"/>
    </source>
</evidence>
<dbReference type="STRING" id="314608.KT99_20994"/>
<evidence type="ECO:0000256" key="1">
    <source>
        <dbReference type="ARBA" id="ARBA00002324"/>
    </source>
</evidence>
<dbReference type="NCBIfam" id="TIGR00482">
    <property type="entry name" value="nicotinate (nicotinamide) nucleotide adenylyltransferase"/>
    <property type="match status" value="1"/>
</dbReference>
<keyword evidence="6 11" id="KW-0548">Nucleotidyltransferase</keyword>
<evidence type="ECO:0000256" key="6">
    <source>
        <dbReference type="ARBA" id="ARBA00022695"/>
    </source>
</evidence>
<dbReference type="HAMAP" id="MF_00244">
    <property type="entry name" value="NaMN_adenylyltr"/>
    <property type="match status" value="1"/>
</dbReference>
<reference evidence="13 14" key="1">
    <citation type="submission" date="2007-10" db="EMBL/GenBank/DDBJ databases">
        <authorList>
            <person name="Yayanos A."/>
            <person name="Ferriera S."/>
            <person name="Johnson J."/>
            <person name="Kravitz S."/>
            <person name="Halpern A."/>
            <person name="Remington K."/>
            <person name="Beeson K."/>
            <person name="Tran B."/>
            <person name="Rogers Y.-H."/>
            <person name="Friedman R."/>
            <person name="Venter J.C."/>
        </authorList>
    </citation>
    <scope>NUCLEOTIDE SEQUENCE [LARGE SCALE GENOMIC DNA]</scope>
    <source>
        <strain evidence="13 14">KT99</strain>
    </source>
</reference>
<gene>
    <name evidence="11" type="primary">nadD</name>
    <name evidence="13" type="ORF">KT99_20994</name>
</gene>
<dbReference type="GO" id="GO:0004515">
    <property type="term" value="F:nicotinate-nucleotide adenylyltransferase activity"/>
    <property type="evidence" value="ECO:0007669"/>
    <property type="project" value="UniProtKB-UniRule"/>
</dbReference>
<dbReference type="NCBIfam" id="NF000839">
    <property type="entry name" value="PRK00071.1-1"/>
    <property type="match status" value="1"/>
</dbReference>
<feature type="domain" description="Cytidyltransferase-like" evidence="12">
    <location>
        <begin position="12"/>
        <end position="188"/>
    </location>
</feature>
<comment type="similarity">
    <text evidence="3 11">Belongs to the NadD family.</text>
</comment>
<comment type="caution">
    <text evidence="13">The sequence shown here is derived from an EMBL/GenBank/DDBJ whole genome shotgun (WGS) entry which is preliminary data.</text>
</comment>
<evidence type="ECO:0000313" key="13">
    <source>
        <dbReference type="EMBL" id="EDP98815.1"/>
    </source>
</evidence>
<evidence type="ECO:0000256" key="5">
    <source>
        <dbReference type="ARBA" id="ARBA00022679"/>
    </source>
</evidence>
<keyword evidence="9 11" id="KW-0520">NAD</keyword>
<evidence type="ECO:0000256" key="3">
    <source>
        <dbReference type="ARBA" id="ARBA00009014"/>
    </source>
</evidence>
<comment type="pathway">
    <text evidence="2 11">Cofactor biosynthesis; NAD(+) biosynthesis; deamido-NAD(+) from nicotinate D-ribonucleotide: step 1/1.</text>
</comment>
<dbReference type="EMBL" id="ABIC01000066">
    <property type="protein sequence ID" value="EDP98815.1"/>
    <property type="molecule type" value="Genomic_DNA"/>
</dbReference>
<dbReference type="NCBIfam" id="TIGR00125">
    <property type="entry name" value="cyt_tran_rel"/>
    <property type="match status" value="1"/>
</dbReference>
<comment type="function">
    <text evidence="1 11">Catalyzes the reversible adenylation of nicotinate mononucleotide (NaMN) to nicotinic acid adenine dinucleotide (NaAD).</text>
</comment>
<dbReference type="Pfam" id="PF01467">
    <property type="entry name" value="CTP_transf_like"/>
    <property type="match status" value="1"/>
</dbReference>
<evidence type="ECO:0000256" key="7">
    <source>
        <dbReference type="ARBA" id="ARBA00022741"/>
    </source>
</evidence>
<evidence type="ECO:0000259" key="12">
    <source>
        <dbReference type="Pfam" id="PF01467"/>
    </source>
</evidence>
<name>A9DLP9_9GAMM</name>
<dbReference type="InterPro" id="IPR005248">
    <property type="entry name" value="NadD/NMNAT"/>
</dbReference>
<dbReference type="InterPro" id="IPR014729">
    <property type="entry name" value="Rossmann-like_a/b/a_fold"/>
</dbReference>
<organism evidence="13 14">
    <name type="scientific">Shewanella benthica KT99</name>
    <dbReference type="NCBI Taxonomy" id="314608"/>
    <lineage>
        <taxon>Bacteria</taxon>
        <taxon>Pseudomonadati</taxon>
        <taxon>Pseudomonadota</taxon>
        <taxon>Gammaproteobacteria</taxon>
        <taxon>Alteromonadales</taxon>
        <taxon>Shewanellaceae</taxon>
        <taxon>Shewanella</taxon>
    </lineage>
</organism>
<comment type="catalytic activity">
    <reaction evidence="10 11">
        <text>nicotinate beta-D-ribonucleotide + ATP + H(+) = deamido-NAD(+) + diphosphate</text>
        <dbReference type="Rhea" id="RHEA:22860"/>
        <dbReference type="ChEBI" id="CHEBI:15378"/>
        <dbReference type="ChEBI" id="CHEBI:30616"/>
        <dbReference type="ChEBI" id="CHEBI:33019"/>
        <dbReference type="ChEBI" id="CHEBI:57502"/>
        <dbReference type="ChEBI" id="CHEBI:58437"/>
        <dbReference type="EC" id="2.7.7.18"/>
    </reaction>
</comment>
<dbReference type="InterPro" id="IPR004821">
    <property type="entry name" value="Cyt_trans-like"/>
</dbReference>
<dbReference type="NCBIfam" id="NF000840">
    <property type="entry name" value="PRK00071.1-3"/>
    <property type="match status" value="1"/>
</dbReference>
<dbReference type="UniPathway" id="UPA00253">
    <property type="reaction ID" value="UER00332"/>
</dbReference>
<dbReference type="SUPFAM" id="SSF52374">
    <property type="entry name" value="Nucleotidylyl transferase"/>
    <property type="match status" value="1"/>
</dbReference>
<keyword evidence="7 11" id="KW-0547">Nucleotide-binding</keyword>
<evidence type="ECO:0000256" key="11">
    <source>
        <dbReference type="HAMAP-Rule" id="MF_00244"/>
    </source>
</evidence>
<dbReference type="PANTHER" id="PTHR39321:SF3">
    <property type="entry name" value="PHOSPHOPANTETHEINE ADENYLYLTRANSFERASE"/>
    <property type="match status" value="1"/>
</dbReference>
<dbReference type="PANTHER" id="PTHR39321">
    <property type="entry name" value="NICOTINATE-NUCLEOTIDE ADENYLYLTRANSFERASE-RELATED"/>
    <property type="match status" value="1"/>
</dbReference>
<dbReference type="GO" id="GO:0009435">
    <property type="term" value="P:NAD+ biosynthetic process"/>
    <property type="evidence" value="ECO:0007669"/>
    <property type="project" value="UniProtKB-UniRule"/>
</dbReference>
<keyword evidence="5 11" id="KW-0808">Transferase</keyword>
<keyword evidence="4 11" id="KW-0662">Pyridine nucleotide biosynthesis</keyword>
<evidence type="ECO:0000313" key="14">
    <source>
        <dbReference type="Proteomes" id="UP000005839"/>
    </source>
</evidence>
<evidence type="ECO:0000256" key="8">
    <source>
        <dbReference type="ARBA" id="ARBA00022840"/>
    </source>
</evidence>
<dbReference type="CDD" id="cd02165">
    <property type="entry name" value="NMNAT"/>
    <property type="match status" value="1"/>
</dbReference>
<accession>A9DLP9</accession>
<dbReference type="Proteomes" id="UP000005839">
    <property type="component" value="Unassembled WGS sequence"/>
</dbReference>
<protein>
    <recommendedName>
        <fullName evidence="11">Probable nicotinate-nucleotide adenylyltransferase</fullName>
        <ecNumber evidence="11">2.7.7.18</ecNumber>
    </recommendedName>
    <alternativeName>
        <fullName evidence="11">Deamido-NAD(+) diphosphorylase</fullName>
    </alternativeName>
    <alternativeName>
        <fullName evidence="11">Deamido-NAD(+) pyrophosphorylase</fullName>
    </alternativeName>
    <alternativeName>
        <fullName evidence="11">Nicotinate mononucleotide adenylyltransferase</fullName>
        <shortName evidence="11">NaMN adenylyltransferase</shortName>
    </alternativeName>
</protein>
<dbReference type="Gene3D" id="3.40.50.620">
    <property type="entry name" value="HUPs"/>
    <property type="match status" value="1"/>
</dbReference>
<proteinExistence type="inferred from homology"/>
<evidence type="ECO:0000256" key="4">
    <source>
        <dbReference type="ARBA" id="ARBA00022642"/>
    </source>
</evidence>